<organism evidence="1 2">
    <name type="scientific">Vespula germanica</name>
    <name type="common">German yellow jacket</name>
    <name type="synonym">Paravespula germanica</name>
    <dbReference type="NCBI Taxonomy" id="30212"/>
    <lineage>
        <taxon>Eukaryota</taxon>
        <taxon>Metazoa</taxon>
        <taxon>Ecdysozoa</taxon>
        <taxon>Arthropoda</taxon>
        <taxon>Hexapoda</taxon>
        <taxon>Insecta</taxon>
        <taxon>Pterygota</taxon>
        <taxon>Neoptera</taxon>
        <taxon>Endopterygota</taxon>
        <taxon>Hymenoptera</taxon>
        <taxon>Apocrita</taxon>
        <taxon>Aculeata</taxon>
        <taxon>Vespoidea</taxon>
        <taxon>Vespidae</taxon>
        <taxon>Vespinae</taxon>
        <taxon>Vespula</taxon>
    </lineage>
</organism>
<dbReference type="PANTHER" id="PTHR34105">
    <property type="entry name" value="PROLINE-, GLUTAMIC ACID- AND LEUCINE-RICH PROTEIN 1"/>
    <property type="match status" value="1"/>
</dbReference>
<dbReference type="PANTHER" id="PTHR34105:SF1">
    <property type="entry name" value="PROLINE-, GLUTAMIC ACID- AND LEUCINE-RICH PROTEIN 1"/>
    <property type="match status" value="1"/>
</dbReference>
<reference evidence="1" key="1">
    <citation type="journal article" date="2020" name="G3 (Bethesda)">
        <title>High-Quality Assemblies for Three Invasive Social Wasps from the &lt;i&gt;Vespula&lt;/i&gt; Genus.</title>
        <authorList>
            <person name="Harrop T.W.R."/>
            <person name="Guhlin J."/>
            <person name="McLaughlin G.M."/>
            <person name="Permina E."/>
            <person name="Stockwell P."/>
            <person name="Gilligan J."/>
            <person name="Le Lec M.F."/>
            <person name="Gruber M.A.M."/>
            <person name="Quinn O."/>
            <person name="Lovegrove M."/>
            <person name="Duncan E.J."/>
            <person name="Remnant E.J."/>
            <person name="Van Eeckhoven J."/>
            <person name="Graham B."/>
            <person name="Knapp R.A."/>
            <person name="Langford K.W."/>
            <person name="Kronenberg Z."/>
            <person name="Press M.O."/>
            <person name="Eacker S.M."/>
            <person name="Wilson-Rankin E.E."/>
            <person name="Purcell J."/>
            <person name="Lester P.J."/>
            <person name="Dearden P.K."/>
        </authorList>
    </citation>
    <scope>NUCLEOTIDE SEQUENCE</scope>
    <source>
        <strain evidence="1">Linc-1</strain>
    </source>
</reference>
<proteinExistence type="predicted"/>
<dbReference type="InterPro" id="IPR016024">
    <property type="entry name" value="ARM-type_fold"/>
</dbReference>
<dbReference type="EMBL" id="JACSDZ010000007">
    <property type="protein sequence ID" value="KAF7399459.1"/>
    <property type="molecule type" value="Genomic_DNA"/>
</dbReference>
<protein>
    <submittedName>
        <fullName evidence="1">Uncharacterized protein</fullName>
    </submittedName>
</protein>
<dbReference type="GO" id="GO:0006364">
    <property type="term" value="P:rRNA processing"/>
    <property type="evidence" value="ECO:0007669"/>
    <property type="project" value="TreeGrafter"/>
</dbReference>
<sequence>MANFVELLNFFEQDDKQYNAFLQDLLTFDDDIPFKTEEVNTVNDAIISTINIRLNQANTRYNGLFLLNAYLPKCSKDTLSKYGILWITKATQVVENIHSNPQHLTIACKVIGNLVTQCKVIPELQKQISMQNVKQLLNILDNLESVTSYGATYYLLATLLYHYPEVCERYQTLIRKMVFLQVDASQANLAEAGAKCFALLVRATERNFKPPPTKLFYTCWTCNQALICNSLHDIMDSLFSNLLEIESVDIWGKLELSSISEENIVEYYSKQKQRFTNLCLYLSTMLRGCEEKNSVLPDDILRILCRGLAIKPMNLKRQNSFKEQILYLILPKLHISLFNVLSALIEGFKKELIPFGSMILQLFHQTLKWTETVLEDQKTIASSKPFKNIRLSVYKCLSLWLISNNSLSGFETIMDECLSSILKDIIPERDRVLLNVQSTTKHLSKKALKRLRDSQYEKSSTLNNTVATKKNPCLDADLCIEALITLQNILFSSSTYLKTTLYTNIQSIVIPLLYEYYLGSPTETFYKEKTQCRLQLLKILKDLQLNSHGSTAFSTQHAIQIFEMALNDSNLHIVQEARCALSELEKIIHPLAPTLCLPKTEEISNERDEICITESKEQKSISHEEFAPSNKRSKIIDIVTLNANEKVHLDSGNNATAEVVKESISIDSSKLEDNFLQKSKSIVNKVQFIEERNIEKNVEDELHNSLRKDQMPDEIEDKQLKKMEIKLTELNVEENSRIDRPTNLQQGDNNLEGLEEKEDVLMDDEKEMLLSFHDQLKDN</sequence>
<comment type="caution">
    <text evidence="1">The sequence shown here is derived from an EMBL/GenBank/DDBJ whole genome shotgun (WGS) entry which is preliminary data.</text>
</comment>
<name>A0A834K308_VESGE</name>
<evidence type="ECO:0000313" key="1">
    <source>
        <dbReference type="EMBL" id="KAF7399459.1"/>
    </source>
</evidence>
<evidence type="ECO:0000313" key="2">
    <source>
        <dbReference type="Proteomes" id="UP000617340"/>
    </source>
</evidence>
<keyword evidence="2" id="KW-1185">Reference proteome</keyword>
<dbReference type="SUPFAM" id="SSF48371">
    <property type="entry name" value="ARM repeat"/>
    <property type="match status" value="1"/>
</dbReference>
<gene>
    <name evidence="1" type="ORF">HZH68_008051</name>
</gene>
<dbReference type="Proteomes" id="UP000617340">
    <property type="component" value="Unassembled WGS sequence"/>
</dbReference>
<accession>A0A834K308</accession>
<dbReference type="GO" id="GO:0005634">
    <property type="term" value="C:nucleus"/>
    <property type="evidence" value="ECO:0007669"/>
    <property type="project" value="TreeGrafter"/>
</dbReference>
<dbReference type="AlphaFoldDB" id="A0A834K308"/>